<evidence type="ECO:0000259" key="2">
    <source>
        <dbReference type="Pfam" id="PF25597"/>
    </source>
</evidence>
<dbReference type="CDD" id="cd09272">
    <property type="entry name" value="RNase_HI_RT_Ty1"/>
    <property type="match status" value="1"/>
</dbReference>
<organism evidence="3">
    <name type="scientific">Sesamum latifolium</name>
    <dbReference type="NCBI Taxonomy" id="2727402"/>
    <lineage>
        <taxon>Eukaryota</taxon>
        <taxon>Viridiplantae</taxon>
        <taxon>Streptophyta</taxon>
        <taxon>Embryophyta</taxon>
        <taxon>Tracheophyta</taxon>
        <taxon>Spermatophyta</taxon>
        <taxon>Magnoliopsida</taxon>
        <taxon>eudicotyledons</taxon>
        <taxon>Gunneridae</taxon>
        <taxon>Pentapetalae</taxon>
        <taxon>asterids</taxon>
        <taxon>lamiids</taxon>
        <taxon>Lamiales</taxon>
        <taxon>Pedaliaceae</taxon>
        <taxon>Sesamum</taxon>
    </lineage>
</organism>
<dbReference type="InterPro" id="IPR057670">
    <property type="entry name" value="SH3_retrovirus"/>
</dbReference>
<protein>
    <recommendedName>
        <fullName evidence="4">Reverse transcriptase Ty1/copia-type domain-containing protein</fullName>
    </recommendedName>
</protein>
<name>A0AAW2XB63_9LAMI</name>
<dbReference type="InterPro" id="IPR013103">
    <property type="entry name" value="RVT_2"/>
</dbReference>
<reference evidence="3" key="2">
    <citation type="journal article" date="2024" name="Plant">
        <title>Genomic evolution and insights into agronomic trait innovations of Sesamum species.</title>
        <authorList>
            <person name="Miao H."/>
            <person name="Wang L."/>
            <person name="Qu L."/>
            <person name="Liu H."/>
            <person name="Sun Y."/>
            <person name="Le M."/>
            <person name="Wang Q."/>
            <person name="Wei S."/>
            <person name="Zheng Y."/>
            <person name="Lin W."/>
            <person name="Duan Y."/>
            <person name="Cao H."/>
            <person name="Xiong S."/>
            <person name="Wang X."/>
            <person name="Wei L."/>
            <person name="Li C."/>
            <person name="Ma Q."/>
            <person name="Ju M."/>
            <person name="Zhao R."/>
            <person name="Li G."/>
            <person name="Mu C."/>
            <person name="Tian Q."/>
            <person name="Mei H."/>
            <person name="Zhang T."/>
            <person name="Gao T."/>
            <person name="Zhang H."/>
        </authorList>
    </citation>
    <scope>NUCLEOTIDE SEQUENCE</scope>
    <source>
        <strain evidence="3">KEN1</strain>
    </source>
</reference>
<dbReference type="Pfam" id="PF25597">
    <property type="entry name" value="SH3_retrovirus"/>
    <property type="match status" value="1"/>
</dbReference>
<comment type="caution">
    <text evidence="3">The sequence shown here is derived from an EMBL/GenBank/DDBJ whole genome shotgun (WGS) entry which is preliminary data.</text>
</comment>
<sequence length="488" mass="55512">MAWLKGGIRTLLDMVQSMMNFTELTPSFWGYALETAAKLFNMVPSKTVPQMLYEIWHDKPASYKYLRVWGSPVNVKRLVGDKLDSRSSLCSFVGYSKETAEYYFYDPSEQKIFVLRNSVFLEKVPTDGVRVLHRSTRESRPPERYGFVGLTSQMDNDPRTYGEAMSNIDSDKWLDAMKFEMDSMGLNQVWTLVDPPKGVKPVGCKWVYKRKLGADREVTTFKARLVAKGYTQRPRVDFEKTYLPVAMAKSIRRSLWINRRVSLSLEKNRKSVISKGPSMASNKLSKAGTHVLMKLYGVMISSRMSMILVYTRRSVGARLHTLCFMSMTSCSLCTRPDIAYALNVTSRYQACAGETHWSAVKTILKYLKKTKDMFFIYDGGELILEGYSDTSFQLDDDDAKSQSGFVFKLNGGVVAWKRSKQATTTDSTMEAEYIATSEAAKEAIWMKNYIQELGVAPSIAEPVVIFYNNIRAIAQAKESRSHPFQIYS</sequence>
<gene>
    <name evidence="3" type="ORF">Slati_1114100</name>
</gene>
<feature type="domain" description="Reverse transcriptase Ty1/copia-type" evidence="1">
    <location>
        <begin position="187"/>
        <end position="253"/>
    </location>
</feature>
<dbReference type="PANTHER" id="PTHR11439">
    <property type="entry name" value="GAG-POL-RELATED RETROTRANSPOSON"/>
    <property type="match status" value="1"/>
</dbReference>
<proteinExistence type="predicted"/>
<feature type="domain" description="Retroviral polymerase SH3-like" evidence="2">
    <location>
        <begin position="80"/>
        <end position="124"/>
    </location>
</feature>
<reference evidence="3" key="1">
    <citation type="submission" date="2020-06" db="EMBL/GenBank/DDBJ databases">
        <authorList>
            <person name="Li T."/>
            <person name="Hu X."/>
            <person name="Zhang T."/>
            <person name="Song X."/>
            <person name="Zhang H."/>
            <person name="Dai N."/>
            <person name="Sheng W."/>
            <person name="Hou X."/>
            <person name="Wei L."/>
        </authorList>
    </citation>
    <scope>NUCLEOTIDE SEQUENCE</scope>
    <source>
        <strain evidence="3">KEN1</strain>
        <tissue evidence="3">Leaf</tissue>
    </source>
</reference>
<evidence type="ECO:0000259" key="1">
    <source>
        <dbReference type="Pfam" id="PF07727"/>
    </source>
</evidence>
<dbReference type="Pfam" id="PF07727">
    <property type="entry name" value="RVT_2"/>
    <property type="match status" value="1"/>
</dbReference>
<accession>A0AAW2XB63</accession>
<dbReference type="EMBL" id="JACGWN010000004">
    <property type="protein sequence ID" value="KAL0451360.1"/>
    <property type="molecule type" value="Genomic_DNA"/>
</dbReference>
<dbReference type="PANTHER" id="PTHR11439:SF496">
    <property type="entry name" value="RNA-DIRECTED DNA POLYMERASE"/>
    <property type="match status" value="1"/>
</dbReference>
<evidence type="ECO:0000313" key="3">
    <source>
        <dbReference type="EMBL" id="KAL0451360.1"/>
    </source>
</evidence>
<dbReference type="AlphaFoldDB" id="A0AAW2XB63"/>
<evidence type="ECO:0008006" key="4">
    <source>
        <dbReference type="Google" id="ProtNLM"/>
    </source>
</evidence>